<dbReference type="SMART" id="SM00418">
    <property type="entry name" value="HTH_ARSR"/>
    <property type="match status" value="1"/>
</dbReference>
<dbReference type="PROSITE" id="PS50987">
    <property type="entry name" value="HTH_ARSR_2"/>
    <property type="match status" value="1"/>
</dbReference>
<dbReference type="NCBIfam" id="NF033788">
    <property type="entry name" value="HTH_metalloreg"/>
    <property type="match status" value="1"/>
</dbReference>
<comment type="caution">
    <text evidence="5">The sequence shown here is derived from an EMBL/GenBank/DDBJ whole genome shotgun (WGS) entry which is preliminary data.</text>
</comment>
<accession>A0ABT7DUH4</accession>
<evidence type="ECO:0000256" key="1">
    <source>
        <dbReference type="ARBA" id="ARBA00023015"/>
    </source>
</evidence>
<dbReference type="PANTHER" id="PTHR43132:SF9">
    <property type="entry name" value="ARSR FAMILY TRANSCRIPTIONAL REGULATORY PROTEIN"/>
    <property type="match status" value="1"/>
</dbReference>
<dbReference type="InterPro" id="IPR051011">
    <property type="entry name" value="Metal_resp_trans_reg"/>
</dbReference>
<dbReference type="InterPro" id="IPR011991">
    <property type="entry name" value="ArsR-like_HTH"/>
</dbReference>
<dbReference type="InterPro" id="IPR001845">
    <property type="entry name" value="HTH_ArsR_DNA-bd_dom"/>
</dbReference>
<gene>
    <name evidence="5" type="ORF">PZA18_06570</name>
</gene>
<dbReference type="EMBL" id="JARRAF010000005">
    <property type="protein sequence ID" value="MDK2123709.1"/>
    <property type="molecule type" value="Genomic_DNA"/>
</dbReference>
<reference evidence="5" key="1">
    <citation type="submission" date="2023-03" db="EMBL/GenBank/DDBJ databases">
        <title>Chitinimonas shenzhenensis gen. nov., sp. nov., a novel member of family Burkholderiaceae isolated from activated sludge collected in Shen Zhen, China.</title>
        <authorList>
            <person name="Wang X."/>
        </authorList>
    </citation>
    <scope>NUCLEOTIDE SEQUENCE</scope>
    <source>
        <strain evidence="5">DQS-5</strain>
    </source>
</reference>
<keyword evidence="1" id="KW-0805">Transcription regulation</keyword>
<dbReference type="Pfam" id="PF01022">
    <property type="entry name" value="HTH_5"/>
    <property type="match status" value="1"/>
</dbReference>
<sequence>MNQFNDQALQHIAQYFKALSEPLRLRLLNALREGERKVGELTEICGCSQANVSKHLAILADAGLILREARGTSVFYRVADPATYELCDLVCGHIARRFASDDGWRTAFLATAGKSE</sequence>
<organism evidence="5 6">
    <name type="scientific">Parachitinimonas caeni</name>
    <dbReference type="NCBI Taxonomy" id="3031301"/>
    <lineage>
        <taxon>Bacteria</taxon>
        <taxon>Pseudomonadati</taxon>
        <taxon>Pseudomonadota</taxon>
        <taxon>Betaproteobacteria</taxon>
        <taxon>Neisseriales</taxon>
        <taxon>Chitinibacteraceae</taxon>
        <taxon>Parachitinimonas</taxon>
    </lineage>
</organism>
<keyword evidence="2" id="KW-0238">DNA-binding</keyword>
<dbReference type="RefSeq" id="WP_284100008.1">
    <property type="nucleotide sequence ID" value="NZ_JARRAF010000005.1"/>
</dbReference>
<proteinExistence type="predicted"/>
<dbReference type="SUPFAM" id="SSF46785">
    <property type="entry name" value="Winged helix' DNA-binding domain"/>
    <property type="match status" value="1"/>
</dbReference>
<dbReference type="InterPro" id="IPR036390">
    <property type="entry name" value="WH_DNA-bd_sf"/>
</dbReference>
<name>A0ABT7DUH4_9NEIS</name>
<dbReference type="PANTHER" id="PTHR43132">
    <property type="entry name" value="ARSENICAL RESISTANCE OPERON REPRESSOR ARSR-RELATED"/>
    <property type="match status" value="1"/>
</dbReference>
<dbReference type="PRINTS" id="PR00778">
    <property type="entry name" value="HTHARSR"/>
</dbReference>
<evidence type="ECO:0000259" key="4">
    <source>
        <dbReference type="PROSITE" id="PS50987"/>
    </source>
</evidence>
<evidence type="ECO:0000256" key="2">
    <source>
        <dbReference type="ARBA" id="ARBA00023125"/>
    </source>
</evidence>
<dbReference type="InterPro" id="IPR036388">
    <property type="entry name" value="WH-like_DNA-bd_sf"/>
</dbReference>
<keyword evidence="6" id="KW-1185">Reference proteome</keyword>
<evidence type="ECO:0000313" key="5">
    <source>
        <dbReference type="EMBL" id="MDK2123709.1"/>
    </source>
</evidence>
<protein>
    <submittedName>
        <fullName evidence="5">Metalloregulator ArsR/SmtB family transcription factor</fullName>
    </submittedName>
</protein>
<keyword evidence="3" id="KW-0804">Transcription</keyword>
<evidence type="ECO:0000313" key="6">
    <source>
        <dbReference type="Proteomes" id="UP001172778"/>
    </source>
</evidence>
<evidence type="ECO:0000256" key="3">
    <source>
        <dbReference type="ARBA" id="ARBA00023163"/>
    </source>
</evidence>
<dbReference type="Gene3D" id="1.10.10.10">
    <property type="entry name" value="Winged helix-like DNA-binding domain superfamily/Winged helix DNA-binding domain"/>
    <property type="match status" value="1"/>
</dbReference>
<dbReference type="Proteomes" id="UP001172778">
    <property type="component" value="Unassembled WGS sequence"/>
</dbReference>
<dbReference type="CDD" id="cd00090">
    <property type="entry name" value="HTH_ARSR"/>
    <property type="match status" value="1"/>
</dbReference>
<feature type="domain" description="HTH arsR-type" evidence="4">
    <location>
        <begin position="4"/>
        <end position="98"/>
    </location>
</feature>